<keyword evidence="1" id="KW-0614">Plasmid</keyword>
<evidence type="ECO:0000313" key="1">
    <source>
        <dbReference type="EMBL" id="ART61621.1"/>
    </source>
</evidence>
<dbReference type="OrthoDB" id="8911421at2"/>
<sequence>MSIQEQAAALVAAVDPAAVAALIAEFPEAEKVGIRANWQSLDPHLGHRVPKAPADRAEYLARKIEQYEAELQRDIATYTRYREQGLAALSAYDVCISSGNNPLGALRTALRLKDAHISYDLSILVKLTLELEDVKTELAEAEPPQLALF</sequence>
<dbReference type="EMBL" id="CP021370">
    <property type="protein sequence ID" value="ART61621.1"/>
    <property type="molecule type" value="Genomic_DNA"/>
</dbReference>
<dbReference type="KEGG" id="acis:CBP35_21360"/>
<accession>A0A240UJF3</accession>
<proteinExistence type="predicted"/>
<name>A0A240UJF3_9BURK</name>
<gene>
    <name evidence="1" type="ORF">CBP36_21930</name>
</gene>
<reference evidence="1" key="1">
    <citation type="submission" date="2017-05" db="EMBL/GenBank/DDBJ databases">
        <title>Polyphasic characterization of four soil-derived phenanthrene-degrading Acidovorax strains and proposal of Acidovorax phenanthrenivorans sp. nov.</title>
        <authorList>
            <person name="Singleton D."/>
            <person name="Lee J."/>
            <person name="Dickey A.N."/>
            <person name="Stroud A."/>
            <person name="Scholl E.H."/>
            <person name="Wright F.A."/>
            <person name="Aitken M.D."/>
        </authorList>
    </citation>
    <scope>NUCLEOTIDE SEQUENCE</scope>
    <source>
        <strain evidence="1">P4</strain>
        <plasmid evidence="1">pACP4.4</plasmid>
    </source>
</reference>
<protein>
    <submittedName>
        <fullName evidence="1">Uncharacterized protein</fullName>
    </submittedName>
</protein>
<dbReference type="AlphaFoldDB" id="A0A240UJF3"/>
<organism evidence="1 2">
    <name type="scientific">Acidovorax carolinensis</name>
    <dbReference type="NCBI Taxonomy" id="553814"/>
    <lineage>
        <taxon>Bacteria</taxon>
        <taxon>Pseudomonadati</taxon>
        <taxon>Pseudomonadota</taxon>
        <taxon>Betaproteobacteria</taxon>
        <taxon>Burkholderiales</taxon>
        <taxon>Comamonadaceae</taxon>
        <taxon>Acidovorax</taxon>
    </lineage>
</organism>
<dbReference type="KEGG" id="acip:CBP36_21930"/>
<keyword evidence="2" id="KW-1185">Reference proteome</keyword>
<dbReference type="RefSeq" id="WP_029309670.1">
    <property type="nucleotide sequence ID" value="NZ_CP021365.1"/>
</dbReference>
<evidence type="ECO:0000313" key="2">
    <source>
        <dbReference type="Proteomes" id="UP000194440"/>
    </source>
</evidence>
<dbReference type="Proteomes" id="UP000194440">
    <property type="component" value="Plasmid pACP4.4"/>
</dbReference>
<geneLocation type="plasmid" evidence="1 2">
    <name>pACP4.4</name>
</geneLocation>